<dbReference type="RefSeq" id="WP_091213639.1">
    <property type="nucleotide sequence ID" value="NZ_FOCL01000006.1"/>
</dbReference>
<accession>A0A1H8NBX8</accession>
<dbReference type="PANTHER" id="PTHR43752:SF2">
    <property type="entry name" value="BNR_ASP-BOX REPEAT FAMILY PROTEIN"/>
    <property type="match status" value="1"/>
</dbReference>
<sequence>MSPKPKVFQYGKHFLEFFTIIFFCSVFSTSCKKSTVQNEQPATDTIGIPGGGAVPATPVDTVDYRLRSRGSVILQAGYIDQPYVLKLSNGSYICFYTKSPTNEGSSGETIGISLSNDKGRSWQESTDLEPATGNSAFYAIPFLNANGRIYVIYGYNIDNTNDGIRFDMVGKMCYRYSDDNGATWSNRFIIDMPVSAIDLVNQYHDHGAHQVFWTICKPILSSDGQVYFGFTRNGNYDTHEGAIVNSPNLNTETDNTKIIWNFYPKGNIGIRSPTMGNVQEEHNLVELSNGKFACIFRTQLGYPAITYSSDSCKTWSLPRPMTYENGDTIRNPRACPRVFKCSNGKYIFWFHNNSYVWGYRNPVWVSGGVEKDGEIAWSQPEVLLYDPTLLPSLLLSYPDLIEDNGGYFVTETQKKEARFHKVNPALFEMLWDQGTKSQLIESYLVADFKKATGPSVGTPIKVTSQSRWNGVSLNIRMTGFKANDTLAVSQSADGQSSVRIVAQNNGTVAINLYTNNKLILSYDCGSSRIHHDDQTDNVISFMLDNRSRVLSSMVNGVLYNGNNNTKQGWVRLPANFDFKPVSTFTIKSDAVKEARLFNSGMSTSEMLSEYRSFHLE</sequence>
<feature type="domain" description="Sialidase" evidence="1">
    <location>
        <begin position="139"/>
        <end position="408"/>
    </location>
</feature>
<reference evidence="3" key="1">
    <citation type="submission" date="2016-10" db="EMBL/GenBank/DDBJ databases">
        <authorList>
            <person name="Varghese N."/>
            <person name="Submissions S."/>
        </authorList>
    </citation>
    <scope>NUCLEOTIDE SEQUENCE [LARGE SCALE GENOMIC DNA]</scope>
    <source>
        <strain evidence="3">Gh-48</strain>
    </source>
</reference>
<dbReference type="SUPFAM" id="SSF50939">
    <property type="entry name" value="Sialidases"/>
    <property type="match status" value="1"/>
</dbReference>
<evidence type="ECO:0000313" key="2">
    <source>
        <dbReference type="EMBL" id="SEO27062.1"/>
    </source>
</evidence>
<name>A0A1H8NBX8_9SPHI</name>
<dbReference type="AlphaFoldDB" id="A0A1H8NBX8"/>
<evidence type="ECO:0000259" key="1">
    <source>
        <dbReference type="Pfam" id="PF13088"/>
    </source>
</evidence>
<organism evidence="2 3">
    <name type="scientific">Mucilaginibacter gossypiicola</name>
    <dbReference type="NCBI Taxonomy" id="551995"/>
    <lineage>
        <taxon>Bacteria</taxon>
        <taxon>Pseudomonadati</taxon>
        <taxon>Bacteroidota</taxon>
        <taxon>Sphingobacteriia</taxon>
        <taxon>Sphingobacteriales</taxon>
        <taxon>Sphingobacteriaceae</taxon>
        <taxon>Mucilaginibacter</taxon>
    </lineage>
</organism>
<dbReference type="EMBL" id="FOCL01000006">
    <property type="protein sequence ID" value="SEO27062.1"/>
    <property type="molecule type" value="Genomic_DNA"/>
</dbReference>
<keyword evidence="3" id="KW-1185">Reference proteome</keyword>
<protein>
    <submittedName>
        <fullName evidence="2">BNR repeat-like domain-containing protein</fullName>
    </submittedName>
</protein>
<dbReference type="OrthoDB" id="240763at2"/>
<gene>
    <name evidence="2" type="ORF">SAMN05192574_106352</name>
</gene>
<dbReference type="InterPro" id="IPR036278">
    <property type="entry name" value="Sialidase_sf"/>
</dbReference>
<dbReference type="PANTHER" id="PTHR43752">
    <property type="entry name" value="BNR/ASP-BOX REPEAT FAMILY PROTEIN"/>
    <property type="match status" value="1"/>
</dbReference>
<dbReference type="Gene3D" id="2.120.10.10">
    <property type="match status" value="2"/>
</dbReference>
<dbReference type="Proteomes" id="UP000198942">
    <property type="component" value="Unassembled WGS sequence"/>
</dbReference>
<dbReference type="STRING" id="551995.SAMN05192574_106352"/>
<dbReference type="PROSITE" id="PS51257">
    <property type="entry name" value="PROKAR_LIPOPROTEIN"/>
    <property type="match status" value="1"/>
</dbReference>
<dbReference type="InterPro" id="IPR011040">
    <property type="entry name" value="Sialidase"/>
</dbReference>
<dbReference type="Pfam" id="PF13088">
    <property type="entry name" value="BNR_2"/>
    <property type="match status" value="1"/>
</dbReference>
<evidence type="ECO:0000313" key="3">
    <source>
        <dbReference type="Proteomes" id="UP000198942"/>
    </source>
</evidence>
<proteinExistence type="predicted"/>
<dbReference type="CDD" id="cd15482">
    <property type="entry name" value="Sialidase_non-viral"/>
    <property type="match status" value="1"/>
</dbReference>